<evidence type="ECO:0000313" key="2">
    <source>
        <dbReference type="Proteomes" id="UP000085678"/>
    </source>
</evidence>
<dbReference type="SUPFAM" id="SSF55486">
    <property type="entry name" value="Metalloproteases ('zincins'), catalytic domain"/>
    <property type="match status" value="1"/>
</dbReference>
<gene>
    <name evidence="3" type="primary">LOC106180900</name>
</gene>
<dbReference type="InterPro" id="IPR018497">
    <property type="entry name" value="Peptidase_M13_C"/>
</dbReference>
<dbReference type="CDD" id="cd08662">
    <property type="entry name" value="M13"/>
    <property type="match status" value="1"/>
</dbReference>
<dbReference type="PRINTS" id="PR00786">
    <property type="entry name" value="NEPRILYSIN"/>
</dbReference>
<reference evidence="3" key="1">
    <citation type="submission" date="2025-08" db="UniProtKB">
        <authorList>
            <consortium name="RefSeq"/>
        </authorList>
    </citation>
    <scope>IDENTIFICATION</scope>
    <source>
        <tissue evidence="3">Gonads</tissue>
    </source>
</reference>
<name>A0A1S3KD30_LINAN</name>
<dbReference type="GeneID" id="106180900"/>
<dbReference type="GO" id="GO:0005886">
    <property type="term" value="C:plasma membrane"/>
    <property type="evidence" value="ECO:0007669"/>
    <property type="project" value="TreeGrafter"/>
</dbReference>
<accession>A0A1S3KD30</accession>
<dbReference type="InterPro" id="IPR024079">
    <property type="entry name" value="MetalloPept_cat_dom_sf"/>
</dbReference>
<dbReference type="PANTHER" id="PTHR11733:SF195">
    <property type="entry name" value="ENDOTHELIN-CONVERTING ENZYME-LIKE 1"/>
    <property type="match status" value="1"/>
</dbReference>
<sequence length="195" mass="21736">MIFLAGILQPPFFNIHYPKYINYATIGHVIGHEITHGFDTGGSRYDKDGKLENWWSNASWTQFQTDASCVADYYSTYKLSGMQVNGQLTLTENMADIGGLKLVKEGYELWVADHSKEGTLPGTKRSVEELTLIAAAQKSCGHVSLEMLKRQILTGPHSPHQVRTNGALSQLQVFAETFRCPPGSNMNPLNKCNVW</sequence>
<dbReference type="OrthoDB" id="6475849at2759"/>
<dbReference type="PROSITE" id="PS51885">
    <property type="entry name" value="NEPRILYSIN"/>
    <property type="match status" value="1"/>
</dbReference>
<dbReference type="RefSeq" id="XP_013420533.1">
    <property type="nucleotide sequence ID" value="XM_013565079.1"/>
</dbReference>
<dbReference type="InterPro" id="IPR000718">
    <property type="entry name" value="Peptidase_M13"/>
</dbReference>
<dbReference type="Pfam" id="PF01431">
    <property type="entry name" value="Peptidase_M13"/>
    <property type="match status" value="1"/>
</dbReference>
<evidence type="ECO:0000313" key="3">
    <source>
        <dbReference type="RefSeq" id="XP_013420533.1"/>
    </source>
</evidence>
<dbReference type="Proteomes" id="UP000085678">
    <property type="component" value="Unplaced"/>
</dbReference>
<keyword evidence="2" id="KW-1185">Reference proteome</keyword>
<feature type="domain" description="Peptidase M13 C-terminal" evidence="1">
    <location>
        <begin position="2"/>
        <end position="194"/>
    </location>
</feature>
<dbReference type="Gene3D" id="3.40.390.10">
    <property type="entry name" value="Collagenase (Catalytic Domain)"/>
    <property type="match status" value="1"/>
</dbReference>
<evidence type="ECO:0000259" key="1">
    <source>
        <dbReference type="Pfam" id="PF01431"/>
    </source>
</evidence>
<dbReference type="GO" id="GO:0016485">
    <property type="term" value="P:protein processing"/>
    <property type="evidence" value="ECO:0007669"/>
    <property type="project" value="TreeGrafter"/>
</dbReference>
<dbReference type="AlphaFoldDB" id="A0A1S3KD30"/>
<protein>
    <submittedName>
        <fullName evidence="3">Endothelin-converting enzyme-like 1</fullName>
    </submittedName>
</protein>
<dbReference type="PANTHER" id="PTHR11733">
    <property type="entry name" value="ZINC METALLOPROTEASE FAMILY M13 NEPRILYSIN-RELATED"/>
    <property type="match status" value="1"/>
</dbReference>
<dbReference type="KEGG" id="lak:106180900"/>
<organism evidence="2 3">
    <name type="scientific">Lingula anatina</name>
    <name type="common">Brachiopod</name>
    <name type="synonym">Lingula unguis</name>
    <dbReference type="NCBI Taxonomy" id="7574"/>
    <lineage>
        <taxon>Eukaryota</taxon>
        <taxon>Metazoa</taxon>
        <taxon>Spiralia</taxon>
        <taxon>Lophotrochozoa</taxon>
        <taxon>Brachiopoda</taxon>
        <taxon>Linguliformea</taxon>
        <taxon>Lingulata</taxon>
        <taxon>Lingulida</taxon>
        <taxon>Linguloidea</taxon>
        <taxon>Lingulidae</taxon>
        <taxon>Lingula</taxon>
    </lineage>
</organism>
<proteinExistence type="predicted"/>
<dbReference type="GO" id="GO:0004222">
    <property type="term" value="F:metalloendopeptidase activity"/>
    <property type="evidence" value="ECO:0007669"/>
    <property type="project" value="InterPro"/>
</dbReference>
<dbReference type="InParanoid" id="A0A1S3KD30"/>